<organism evidence="3 4">
    <name type="scientific">Pleionea mediterranea</name>
    <dbReference type="NCBI Taxonomy" id="523701"/>
    <lineage>
        <taxon>Bacteria</taxon>
        <taxon>Pseudomonadati</taxon>
        <taxon>Pseudomonadota</taxon>
        <taxon>Gammaproteobacteria</taxon>
        <taxon>Oceanospirillales</taxon>
        <taxon>Pleioneaceae</taxon>
        <taxon>Pleionea</taxon>
    </lineage>
</organism>
<feature type="domain" description="CAAX prenyl protease 2/Lysostaphin resistance protein A-like" evidence="2">
    <location>
        <begin position="144"/>
        <end position="232"/>
    </location>
</feature>
<protein>
    <recommendedName>
        <fullName evidence="2">CAAX prenyl protease 2/Lysostaphin resistance protein A-like domain-containing protein</fullName>
    </recommendedName>
</protein>
<feature type="transmembrane region" description="Helical" evidence="1">
    <location>
        <begin position="58"/>
        <end position="78"/>
    </location>
</feature>
<dbReference type="EMBL" id="QGGU01000010">
    <property type="protein sequence ID" value="PWK47895.1"/>
    <property type="molecule type" value="Genomic_DNA"/>
</dbReference>
<keyword evidence="4" id="KW-1185">Reference proteome</keyword>
<gene>
    <name evidence="3" type="ORF">C8D97_110110</name>
</gene>
<dbReference type="GO" id="GO:0004175">
    <property type="term" value="F:endopeptidase activity"/>
    <property type="evidence" value="ECO:0007669"/>
    <property type="project" value="UniProtKB-ARBA"/>
</dbReference>
<dbReference type="GO" id="GO:0080120">
    <property type="term" value="P:CAAX-box protein maturation"/>
    <property type="evidence" value="ECO:0007669"/>
    <property type="project" value="UniProtKB-ARBA"/>
</dbReference>
<dbReference type="Pfam" id="PF02517">
    <property type="entry name" value="Rce1-like"/>
    <property type="match status" value="1"/>
</dbReference>
<accession>A0A316FIF6</accession>
<sequence length="254" mass="28298">MILTQRLHSPWTKGQGFLILIAFLLLYMGLSAGHMLIVKSTVGFKEYLKNDTDFYTKILISGQLIKAFAIITVIGFIALKRYRLNWTKLGFVATTRKWIGIAIIVALLGLFLRLLLMKWMATEMPNWVPLMQPPLRDLAVNLTSLMLFLALTIVITPIVEEIFFRGFLFQWFAGRKPVWPAALISSAMFGASHIVPPQAISAALMSFAILYLFVASGSLWPPIVCHMVNNLISIGGNLLASADLLPSFLMPPGM</sequence>
<feature type="transmembrane region" description="Helical" evidence="1">
    <location>
        <begin position="16"/>
        <end position="37"/>
    </location>
</feature>
<comment type="caution">
    <text evidence="3">The sequence shown here is derived from an EMBL/GenBank/DDBJ whole genome shotgun (WGS) entry which is preliminary data.</text>
</comment>
<evidence type="ECO:0000313" key="3">
    <source>
        <dbReference type="EMBL" id="PWK47895.1"/>
    </source>
</evidence>
<keyword evidence="1" id="KW-1133">Transmembrane helix</keyword>
<feature type="transmembrane region" description="Helical" evidence="1">
    <location>
        <begin position="232"/>
        <end position="250"/>
    </location>
</feature>
<dbReference type="OrthoDB" id="6637383at2"/>
<proteinExistence type="predicted"/>
<dbReference type="InterPro" id="IPR052710">
    <property type="entry name" value="CAAX_protease"/>
</dbReference>
<dbReference type="InterPro" id="IPR003675">
    <property type="entry name" value="Rce1/LyrA-like_dom"/>
</dbReference>
<feature type="transmembrane region" description="Helical" evidence="1">
    <location>
        <begin position="202"/>
        <end position="220"/>
    </location>
</feature>
<dbReference type="PANTHER" id="PTHR36435:SF1">
    <property type="entry name" value="CAAX AMINO TERMINAL PROTEASE FAMILY PROTEIN"/>
    <property type="match status" value="1"/>
</dbReference>
<dbReference type="AlphaFoldDB" id="A0A316FIF6"/>
<dbReference type="Proteomes" id="UP000245790">
    <property type="component" value="Unassembled WGS sequence"/>
</dbReference>
<feature type="transmembrane region" description="Helical" evidence="1">
    <location>
        <begin position="138"/>
        <end position="158"/>
    </location>
</feature>
<evidence type="ECO:0000313" key="4">
    <source>
        <dbReference type="Proteomes" id="UP000245790"/>
    </source>
</evidence>
<reference evidence="3 4" key="1">
    <citation type="submission" date="2018-05" db="EMBL/GenBank/DDBJ databases">
        <title>Genomic Encyclopedia of Type Strains, Phase IV (KMG-IV): sequencing the most valuable type-strain genomes for metagenomic binning, comparative biology and taxonomic classification.</title>
        <authorList>
            <person name="Goeker M."/>
        </authorList>
    </citation>
    <scope>NUCLEOTIDE SEQUENCE [LARGE SCALE GENOMIC DNA]</scope>
    <source>
        <strain evidence="3 4">DSM 25350</strain>
    </source>
</reference>
<feature type="transmembrane region" description="Helical" evidence="1">
    <location>
        <begin position="98"/>
        <end position="117"/>
    </location>
</feature>
<evidence type="ECO:0000259" key="2">
    <source>
        <dbReference type="Pfam" id="PF02517"/>
    </source>
</evidence>
<evidence type="ECO:0000256" key="1">
    <source>
        <dbReference type="SAM" id="Phobius"/>
    </source>
</evidence>
<feature type="transmembrane region" description="Helical" evidence="1">
    <location>
        <begin position="178"/>
        <end position="195"/>
    </location>
</feature>
<name>A0A316FIF6_9GAMM</name>
<keyword evidence="1" id="KW-0472">Membrane</keyword>
<keyword evidence="1" id="KW-0812">Transmembrane</keyword>
<dbReference type="PANTHER" id="PTHR36435">
    <property type="entry name" value="SLR1288 PROTEIN"/>
    <property type="match status" value="1"/>
</dbReference>